<dbReference type="EMBL" id="LT598457">
    <property type="protein sequence ID" value="SCU93053.1"/>
    <property type="molecule type" value="Genomic_DNA"/>
</dbReference>
<feature type="active site" description="Proton donor" evidence="7">
    <location>
        <position position="166"/>
    </location>
</feature>
<dbReference type="Pfam" id="PF01088">
    <property type="entry name" value="Peptidase_C12"/>
    <property type="match status" value="1"/>
</dbReference>
<evidence type="ECO:0000256" key="2">
    <source>
        <dbReference type="ARBA" id="ARBA00009326"/>
    </source>
</evidence>
<keyword evidence="6 7" id="KW-0788">Thiol protease</keyword>
<name>A0A1G4JQZ4_9SACH</name>
<comment type="catalytic activity">
    <reaction evidence="1 7 8">
        <text>Thiol-dependent hydrolysis of ester, thioester, amide, peptide and isopeptide bonds formed by the C-terminal Gly of ubiquitin (a 76-residue protein attached to proteins as an intracellular targeting signal).</text>
        <dbReference type="EC" id="3.4.19.12"/>
    </reaction>
</comment>
<comment type="similarity">
    <text evidence="2 7 8">Belongs to the peptidase C12 family.</text>
</comment>
<dbReference type="EC" id="3.4.19.12" evidence="8"/>
<organism evidence="10 11">
    <name type="scientific">Lachancea dasiensis</name>
    <dbReference type="NCBI Taxonomy" id="1072105"/>
    <lineage>
        <taxon>Eukaryota</taxon>
        <taxon>Fungi</taxon>
        <taxon>Dikarya</taxon>
        <taxon>Ascomycota</taxon>
        <taxon>Saccharomycotina</taxon>
        <taxon>Saccharomycetes</taxon>
        <taxon>Saccharomycetales</taxon>
        <taxon>Saccharomycetaceae</taxon>
        <taxon>Lachancea</taxon>
    </lineage>
</organism>
<dbReference type="SUPFAM" id="SSF54001">
    <property type="entry name" value="Cysteine proteinases"/>
    <property type="match status" value="1"/>
</dbReference>
<evidence type="ECO:0000313" key="10">
    <source>
        <dbReference type="EMBL" id="SCU93053.1"/>
    </source>
</evidence>
<dbReference type="GO" id="GO:0004843">
    <property type="term" value="F:cysteine-type deubiquitinase activity"/>
    <property type="evidence" value="ECO:0007669"/>
    <property type="project" value="UniProtKB-UniRule"/>
</dbReference>
<evidence type="ECO:0000256" key="5">
    <source>
        <dbReference type="ARBA" id="ARBA00022801"/>
    </source>
</evidence>
<keyword evidence="4 7" id="KW-0833">Ubl conjugation pathway</keyword>
<evidence type="ECO:0000313" key="11">
    <source>
        <dbReference type="Proteomes" id="UP000190274"/>
    </source>
</evidence>
<proteinExistence type="inferred from homology"/>
<dbReference type="InterPro" id="IPR036959">
    <property type="entry name" value="Peptidase_C12_UCH_sf"/>
</dbReference>
<dbReference type="Proteomes" id="UP000190274">
    <property type="component" value="Chromosome G"/>
</dbReference>
<feature type="site" description="Transition state stabilizer" evidence="7">
    <location>
        <position position="87"/>
    </location>
</feature>
<evidence type="ECO:0000256" key="6">
    <source>
        <dbReference type="ARBA" id="ARBA00022807"/>
    </source>
</evidence>
<keyword evidence="11" id="KW-1185">Reference proteome</keyword>
<reference evidence="11" key="1">
    <citation type="submission" date="2016-03" db="EMBL/GenBank/DDBJ databases">
        <authorList>
            <person name="Devillers H."/>
        </authorList>
    </citation>
    <scope>NUCLEOTIDE SEQUENCE [LARGE SCALE GENOMIC DNA]</scope>
</reference>
<dbReference type="FunFam" id="3.40.532.10:FF:000006">
    <property type="entry name" value="Ubiquitin carboxyl-terminal hydrolase"/>
    <property type="match status" value="1"/>
</dbReference>
<keyword evidence="5 7" id="KW-0378">Hydrolase</keyword>
<evidence type="ECO:0000256" key="1">
    <source>
        <dbReference type="ARBA" id="ARBA00000707"/>
    </source>
</evidence>
<dbReference type="GO" id="GO:0005737">
    <property type="term" value="C:cytoplasm"/>
    <property type="evidence" value="ECO:0007669"/>
    <property type="project" value="TreeGrafter"/>
</dbReference>
<dbReference type="PANTHER" id="PTHR10589">
    <property type="entry name" value="UBIQUITIN CARBOXYL-TERMINAL HYDROLASE"/>
    <property type="match status" value="1"/>
</dbReference>
<dbReference type="PROSITE" id="PS52048">
    <property type="entry name" value="UCH_DOMAIN"/>
    <property type="match status" value="1"/>
</dbReference>
<dbReference type="InterPro" id="IPR001578">
    <property type="entry name" value="Peptidase_C12_UCH"/>
</dbReference>
<feature type="site" description="Important for enzyme activity" evidence="7">
    <location>
        <position position="181"/>
    </location>
</feature>
<dbReference type="PANTHER" id="PTHR10589:SF17">
    <property type="entry name" value="UBIQUITIN CARBOXYL-TERMINAL HYDROLASE"/>
    <property type="match status" value="1"/>
</dbReference>
<protein>
    <recommendedName>
        <fullName evidence="8">Ubiquitin carboxyl-terminal hydrolase</fullName>
        <ecNumber evidence="8">3.4.19.12</ecNumber>
    </recommendedName>
</protein>
<evidence type="ECO:0000256" key="8">
    <source>
        <dbReference type="RuleBase" id="RU361215"/>
    </source>
</evidence>
<feature type="active site" description="Nucleophile" evidence="7">
    <location>
        <position position="93"/>
    </location>
</feature>
<dbReference type="STRING" id="1266660.A0A1G4JQZ4"/>
<accession>A0A1G4JQZ4</accession>
<dbReference type="Gene3D" id="3.40.532.10">
    <property type="entry name" value="Peptidase C12, ubiquitin carboxyl-terminal hydrolase"/>
    <property type="match status" value="1"/>
</dbReference>
<dbReference type="AlphaFoldDB" id="A0A1G4JQZ4"/>
<feature type="domain" description="UCH catalytic" evidence="9">
    <location>
        <begin position="6"/>
        <end position="231"/>
    </location>
</feature>
<dbReference type="GO" id="GO:0006511">
    <property type="term" value="P:ubiquitin-dependent protein catabolic process"/>
    <property type="evidence" value="ECO:0007669"/>
    <property type="project" value="UniProtKB-UniRule"/>
</dbReference>
<evidence type="ECO:0000256" key="3">
    <source>
        <dbReference type="ARBA" id="ARBA00022670"/>
    </source>
</evidence>
<sequence>MGLPRSVVPLESNPEVFTQFAHQLGLSTRYAFHDIYSLTEPDLMAFLPRPMAAIVLLFPLNDLFESLKSSDNGNNAADTLNPIWLKQTVRNACGLYALLHSIANNQDLLQIDSKLEQFLKLNHRDGNKYADDQTDDFIVSISELYNQSSHSGQTEAPNSDDEVNLHFITYIESGGHIFEMDGRRSNGARCLGESSSTDLLEEPLVKKRVQWYMDNTEEEMKLQFSLLGLAPSWD</sequence>
<evidence type="ECO:0000259" key="9">
    <source>
        <dbReference type="PROSITE" id="PS52048"/>
    </source>
</evidence>
<evidence type="ECO:0000256" key="7">
    <source>
        <dbReference type="PROSITE-ProRule" id="PRU01393"/>
    </source>
</evidence>
<dbReference type="InterPro" id="IPR057254">
    <property type="entry name" value="UCH_AS"/>
</dbReference>
<dbReference type="GO" id="GO:0016579">
    <property type="term" value="P:protein deubiquitination"/>
    <property type="evidence" value="ECO:0007669"/>
    <property type="project" value="TreeGrafter"/>
</dbReference>
<gene>
    <name evidence="10" type="ORF">LADA_0G01090G</name>
</gene>
<dbReference type="PROSITE" id="PS00140">
    <property type="entry name" value="UCH_1"/>
    <property type="match status" value="1"/>
</dbReference>
<dbReference type="OrthoDB" id="427186at2759"/>
<dbReference type="InterPro" id="IPR038765">
    <property type="entry name" value="Papain-like_cys_pep_sf"/>
</dbReference>
<evidence type="ECO:0000256" key="4">
    <source>
        <dbReference type="ARBA" id="ARBA00022786"/>
    </source>
</evidence>
<dbReference type="PRINTS" id="PR00707">
    <property type="entry name" value="UBCTHYDRLASE"/>
</dbReference>
<keyword evidence="3 7" id="KW-0645">Protease</keyword>